<dbReference type="OrthoDB" id="274752at2759"/>
<dbReference type="Pfam" id="PF10775">
    <property type="entry name" value="ATP_sub_h"/>
    <property type="match status" value="1"/>
</dbReference>
<dbReference type="PANTHER" id="PTHR28207:SF1">
    <property type="entry name" value="ATP SYNTHASE SUBUNIT H, MITOCHONDRIAL"/>
    <property type="match status" value="1"/>
</dbReference>
<gene>
    <name evidence="1" type="ORF">CVT25_000663</name>
</gene>
<reference evidence="1 2" key="1">
    <citation type="journal article" date="2018" name="Evol. Lett.">
        <title>Horizontal gene cluster transfer increased hallucinogenic mushroom diversity.</title>
        <authorList>
            <person name="Reynolds H.T."/>
            <person name="Vijayakumar V."/>
            <person name="Gluck-Thaler E."/>
            <person name="Korotkin H.B."/>
            <person name="Matheny P.B."/>
            <person name="Slot J.C."/>
        </authorList>
    </citation>
    <scope>NUCLEOTIDE SEQUENCE [LARGE SCALE GENOMIC DNA]</scope>
    <source>
        <strain evidence="1 2">2631</strain>
    </source>
</reference>
<proteinExistence type="predicted"/>
<dbReference type="STRING" id="93625.A0A409WZG2"/>
<keyword evidence="2" id="KW-1185">Reference proteome</keyword>
<sequence>MSTTILRQAASIARQTASRRAFASSAVSRKDLVQDLYVREIKAYKPVPASKDAHVGVVKNFSAPAAPATPALPSDLAAELSAYAATEPTAADAPAAKASSTESSEASSGGADAFLAFLEEDLPKPVHHH</sequence>
<evidence type="ECO:0000313" key="2">
    <source>
        <dbReference type="Proteomes" id="UP000283269"/>
    </source>
</evidence>
<dbReference type="InParanoid" id="A0A409WZG2"/>
<evidence type="ECO:0000313" key="1">
    <source>
        <dbReference type="EMBL" id="PPQ83918.1"/>
    </source>
</evidence>
<protein>
    <recommendedName>
        <fullName evidence="3">ATP synthase subunit H, mitochondrial</fullName>
    </recommendedName>
</protein>
<dbReference type="PANTHER" id="PTHR28207">
    <property type="entry name" value="ATP SYNTHASE SUBUNIT H, MITOCHONDRIAL"/>
    <property type="match status" value="1"/>
</dbReference>
<dbReference type="InterPro" id="IPR019711">
    <property type="entry name" value="ATP_synth_F0_suH"/>
</dbReference>
<accession>A0A409WZG2</accession>
<dbReference type="AlphaFoldDB" id="A0A409WZG2"/>
<dbReference type="Proteomes" id="UP000283269">
    <property type="component" value="Unassembled WGS sequence"/>
</dbReference>
<organism evidence="1 2">
    <name type="scientific">Psilocybe cyanescens</name>
    <dbReference type="NCBI Taxonomy" id="93625"/>
    <lineage>
        <taxon>Eukaryota</taxon>
        <taxon>Fungi</taxon>
        <taxon>Dikarya</taxon>
        <taxon>Basidiomycota</taxon>
        <taxon>Agaricomycotina</taxon>
        <taxon>Agaricomycetes</taxon>
        <taxon>Agaricomycetidae</taxon>
        <taxon>Agaricales</taxon>
        <taxon>Agaricineae</taxon>
        <taxon>Strophariaceae</taxon>
        <taxon>Psilocybe</taxon>
    </lineage>
</organism>
<dbReference type="EMBL" id="NHYD01002950">
    <property type="protein sequence ID" value="PPQ83918.1"/>
    <property type="molecule type" value="Genomic_DNA"/>
</dbReference>
<name>A0A409WZG2_PSICY</name>
<evidence type="ECO:0008006" key="3">
    <source>
        <dbReference type="Google" id="ProtNLM"/>
    </source>
</evidence>
<dbReference type="GO" id="GO:0046933">
    <property type="term" value="F:proton-transporting ATP synthase activity, rotational mechanism"/>
    <property type="evidence" value="ECO:0007669"/>
    <property type="project" value="TreeGrafter"/>
</dbReference>
<comment type="caution">
    <text evidence="1">The sequence shown here is derived from an EMBL/GenBank/DDBJ whole genome shotgun (WGS) entry which is preliminary data.</text>
</comment>